<evidence type="ECO:0000313" key="2">
    <source>
        <dbReference type="EMBL" id="MFC5195831.1"/>
    </source>
</evidence>
<dbReference type="Proteomes" id="UP001596162">
    <property type="component" value="Unassembled WGS sequence"/>
</dbReference>
<comment type="caution">
    <text evidence="2">The sequence shown here is derived from an EMBL/GenBank/DDBJ whole genome shotgun (WGS) entry which is preliminary data.</text>
</comment>
<evidence type="ECO:0000256" key="1">
    <source>
        <dbReference type="SAM" id="Phobius"/>
    </source>
</evidence>
<sequence length="69" mass="7850">MKKQQYVSYLLILIGSITAIYGQSGDEKNVAILIIGIIILMYGIYRISSKIPSKFDKESNDKENEHEDI</sequence>
<keyword evidence="1" id="KW-0472">Membrane</keyword>
<dbReference type="EMBL" id="JBHSLA010000004">
    <property type="protein sequence ID" value="MFC5195831.1"/>
    <property type="molecule type" value="Genomic_DNA"/>
</dbReference>
<organism evidence="2 3">
    <name type="scientific">Bizionia hallyeonensis</name>
    <dbReference type="NCBI Taxonomy" id="1123757"/>
    <lineage>
        <taxon>Bacteria</taxon>
        <taxon>Pseudomonadati</taxon>
        <taxon>Bacteroidota</taxon>
        <taxon>Flavobacteriia</taxon>
        <taxon>Flavobacteriales</taxon>
        <taxon>Flavobacteriaceae</taxon>
        <taxon>Bizionia</taxon>
    </lineage>
</organism>
<protein>
    <submittedName>
        <fullName evidence="2">Uncharacterized protein</fullName>
    </submittedName>
</protein>
<evidence type="ECO:0000313" key="3">
    <source>
        <dbReference type="Proteomes" id="UP001596162"/>
    </source>
</evidence>
<gene>
    <name evidence="2" type="ORF">ACFPH8_10860</name>
</gene>
<keyword evidence="1" id="KW-0812">Transmembrane</keyword>
<keyword evidence="3" id="KW-1185">Reference proteome</keyword>
<feature type="transmembrane region" description="Helical" evidence="1">
    <location>
        <begin position="7"/>
        <end position="24"/>
    </location>
</feature>
<feature type="transmembrane region" description="Helical" evidence="1">
    <location>
        <begin position="30"/>
        <end position="47"/>
    </location>
</feature>
<keyword evidence="1" id="KW-1133">Transmembrane helix</keyword>
<proteinExistence type="predicted"/>
<dbReference type="RefSeq" id="WP_248399128.1">
    <property type="nucleotide sequence ID" value="NZ_JBHSLA010000004.1"/>
</dbReference>
<reference evidence="3" key="1">
    <citation type="journal article" date="2019" name="Int. J. Syst. Evol. Microbiol.">
        <title>The Global Catalogue of Microorganisms (GCM) 10K type strain sequencing project: providing services to taxonomists for standard genome sequencing and annotation.</title>
        <authorList>
            <consortium name="The Broad Institute Genomics Platform"/>
            <consortium name="The Broad Institute Genome Sequencing Center for Infectious Disease"/>
            <person name="Wu L."/>
            <person name="Ma J."/>
        </authorList>
    </citation>
    <scope>NUCLEOTIDE SEQUENCE [LARGE SCALE GENOMIC DNA]</scope>
    <source>
        <strain evidence="3">JCM 17978</strain>
    </source>
</reference>
<name>A0ABW0C7D5_9FLAO</name>
<accession>A0ABW0C7D5</accession>